<evidence type="ECO:0000313" key="2">
    <source>
        <dbReference type="Proteomes" id="UP000289650"/>
    </source>
</evidence>
<sequence>MWIVTTDFEGGADSFLSTQDPTKCLQGGLIRQRDVMQTTRQRMISSRSFVQHLFSYGSDEGSPTGSGFQSIKYTLAMFNHGFNVEVAMKYSTRAAVRRYM</sequence>
<comment type="caution">
    <text evidence="1">The sequence shown here is derived from an EMBL/GenBank/DDBJ whole genome shotgun (WGS) entry which is preliminary data.</text>
</comment>
<reference evidence="1 2" key="1">
    <citation type="submission" date="2018-08" db="EMBL/GenBank/DDBJ databases">
        <title>Mountain-cultivated ginseng endophyte, Burkholderia stabilis and its activity against ginseng root rot disease.</title>
        <authorList>
            <person name="Tapan Kumar M."/>
            <person name="Bae H."/>
            <person name="Shanmugam G."/>
            <person name="Jeon J."/>
        </authorList>
    </citation>
    <scope>NUCLEOTIDE SEQUENCE [LARGE SCALE GENOMIC DNA]</scope>
    <source>
        <strain evidence="1 2">EB159</strain>
    </source>
</reference>
<dbReference type="EMBL" id="QWEX01000002">
    <property type="protein sequence ID" value="RXV67814.1"/>
    <property type="molecule type" value="Genomic_DNA"/>
</dbReference>
<name>A0A4V1PRJ5_9BURK</name>
<organism evidence="1 2">
    <name type="scientific">Burkholderia stabilis</name>
    <dbReference type="NCBI Taxonomy" id="95485"/>
    <lineage>
        <taxon>Bacteria</taxon>
        <taxon>Pseudomonadati</taxon>
        <taxon>Pseudomonadota</taxon>
        <taxon>Betaproteobacteria</taxon>
        <taxon>Burkholderiales</taxon>
        <taxon>Burkholderiaceae</taxon>
        <taxon>Burkholderia</taxon>
        <taxon>Burkholderia cepacia complex</taxon>
    </lineage>
</organism>
<evidence type="ECO:0000313" key="1">
    <source>
        <dbReference type="EMBL" id="RXV67814.1"/>
    </source>
</evidence>
<protein>
    <submittedName>
        <fullName evidence="1">Uncharacterized protein</fullName>
    </submittedName>
</protein>
<dbReference type="AlphaFoldDB" id="A0A4V1PRJ5"/>
<dbReference type="Proteomes" id="UP000289650">
    <property type="component" value="Unassembled WGS sequence"/>
</dbReference>
<proteinExistence type="predicted"/>
<accession>A0A4V1PRJ5</accession>
<gene>
    <name evidence="1" type="ORF">D1006_21500</name>
</gene>